<proteinExistence type="predicted"/>
<evidence type="ECO:0000313" key="3">
    <source>
        <dbReference type="Proteomes" id="UP001180020"/>
    </source>
</evidence>
<feature type="region of interest" description="Disordered" evidence="1">
    <location>
        <begin position="44"/>
        <end position="63"/>
    </location>
</feature>
<comment type="caution">
    <text evidence="2">The sequence shown here is derived from an EMBL/GenBank/DDBJ whole genome shotgun (WGS) entry which is preliminary data.</text>
</comment>
<dbReference type="Proteomes" id="UP001180020">
    <property type="component" value="Unassembled WGS sequence"/>
</dbReference>
<feature type="region of interest" description="Disordered" evidence="1">
    <location>
        <begin position="87"/>
        <end position="140"/>
    </location>
</feature>
<dbReference type="EMBL" id="JAUJYO010000009">
    <property type="protein sequence ID" value="KAK1309570.1"/>
    <property type="molecule type" value="Genomic_DNA"/>
</dbReference>
<feature type="compositionally biased region" description="Low complexity" evidence="1">
    <location>
        <begin position="87"/>
        <end position="96"/>
    </location>
</feature>
<reference evidence="2" key="2">
    <citation type="submission" date="2023-06" db="EMBL/GenBank/DDBJ databases">
        <authorList>
            <person name="Ma L."/>
            <person name="Liu K.-W."/>
            <person name="Li Z."/>
            <person name="Hsiao Y.-Y."/>
            <person name="Qi Y."/>
            <person name="Fu T."/>
            <person name="Tang G."/>
            <person name="Zhang D."/>
            <person name="Sun W.-H."/>
            <person name="Liu D.-K."/>
            <person name="Li Y."/>
            <person name="Chen G.-Z."/>
            <person name="Liu X.-D."/>
            <person name="Liao X.-Y."/>
            <person name="Jiang Y.-T."/>
            <person name="Yu X."/>
            <person name="Hao Y."/>
            <person name="Huang J."/>
            <person name="Zhao X.-W."/>
            <person name="Ke S."/>
            <person name="Chen Y.-Y."/>
            <person name="Wu W.-L."/>
            <person name="Hsu J.-L."/>
            <person name="Lin Y.-F."/>
            <person name="Huang M.-D."/>
            <person name="Li C.-Y."/>
            <person name="Huang L."/>
            <person name="Wang Z.-W."/>
            <person name="Zhao X."/>
            <person name="Zhong W.-Y."/>
            <person name="Peng D.-H."/>
            <person name="Ahmad S."/>
            <person name="Lan S."/>
            <person name="Zhang J.-S."/>
            <person name="Tsai W.-C."/>
            <person name="Van De Peer Y."/>
            <person name="Liu Z.-J."/>
        </authorList>
    </citation>
    <scope>NUCLEOTIDE SEQUENCE</scope>
    <source>
        <strain evidence="2">CP</strain>
        <tissue evidence="2">Leaves</tissue>
    </source>
</reference>
<evidence type="ECO:0000256" key="1">
    <source>
        <dbReference type="SAM" id="MobiDB-lite"/>
    </source>
</evidence>
<protein>
    <submittedName>
        <fullName evidence="2">Uncharacterized protein</fullName>
    </submittedName>
</protein>
<accession>A0AAV9E9G1</accession>
<dbReference type="AlphaFoldDB" id="A0AAV9E9G1"/>
<sequence>MENLCNMMEALVVEEESVTWSLLQLPVWGSQRNLVAVVSEGGDKRVWGDEDGEDAEEPHLKDGEDVEDADGLEGSMQQFFTAMQQRQHQQINRNIQATAPLQPEPPVVWRRLRRNSDGDDLGAGQGRRPDSGGESVVVAS</sequence>
<gene>
    <name evidence="2" type="ORF">QJS10_CPA09g00882</name>
</gene>
<evidence type="ECO:0000313" key="2">
    <source>
        <dbReference type="EMBL" id="KAK1309570.1"/>
    </source>
</evidence>
<reference evidence="2" key="1">
    <citation type="journal article" date="2023" name="Nat. Commun.">
        <title>Diploid and tetraploid genomes of Acorus and the evolution of monocots.</title>
        <authorList>
            <person name="Ma L."/>
            <person name="Liu K.W."/>
            <person name="Li Z."/>
            <person name="Hsiao Y.Y."/>
            <person name="Qi Y."/>
            <person name="Fu T."/>
            <person name="Tang G.D."/>
            <person name="Zhang D."/>
            <person name="Sun W.H."/>
            <person name="Liu D.K."/>
            <person name="Li Y."/>
            <person name="Chen G.Z."/>
            <person name="Liu X.D."/>
            <person name="Liao X.Y."/>
            <person name="Jiang Y.T."/>
            <person name="Yu X."/>
            <person name="Hao Y."/>
            <person name="Huang J."/>
            <person name="Zhao X.W."/>
            <person name="Ke S."/>
            <person name="Chen Y.Y."/>
            <person name="Wu W.L."/>
            <person name="Hsu J.L."/>
            <person name="Lin Y.F."/>
            <person name="Huang M.D."/>
            <person name="Li C.Y."/>
            <person name="Huang L."/>
            <person name="Wang Z.W."/>
            <person name="Zhao X."/>
            <person name="Zhong W.Y."/>
            <person name="Peng D.H."/>
            <person name="Ahmad S."/>
            <person name="Lan S."/>
            <person name="Zhang J.S."/>
            <person name="Tsai W.C."/>
            <person name="Van de Peer Y."/>
            <person name="Liu Z.J."/>
        </authorList>
    </citation>
    <scope>NUCLEOTIDE SEQUENCE</scope>
    <source>
        <strain evidence="2">CP</strain>
    </source>
</reference>
<name>A0AAV9E9G1_ACOCL</name>
<organism evidence="2 3">
    <name type="scientific">Acorus calamus</name>
    <name type="common">Sweet flag</name>
    <dbReference type="NCBI Taxonomy" id="4465"/>
    <lineage>
        <taxon>Eukaryota</taxon>
        <taxon>Viridiplantae</taxon>
        <taxon>Streptophyta</taxon>
        <taxon>Embryophyta</taxon>
        <taxon>Tracheophyta</taxon>
        <taxon>Spermatophyta</taxon>
        <taxon>Magnoliopsida</taxon>
        <taxon>Liliopsida</taxon>
        <taxon>Acoraceae</taxon>
        <taxon>Acorus</taxon>
    </lineage>
</organism>
<keyword evidence="3" id="KW-1185">Reference proteome</keyword>